<dbReference type="PANTHER" id="PTHR12213">
    <property type="entry name" value="CORRINOID ADENOSYLTRANSFERASE"/>
    <property type="match status" value="1"/>
</dbReference>
<keyword evidence="8 14" id="KW-0067">ATP-binding</keyword>
<evidence type="ECO:0000256" key="8">
    <source>
        <dbReference type="ARBA" id="ARBA00022840"/>
    </source>
</evidence>
<dbReference type="Pfam" id="PF01923">
    <property type="entry name" value="Cob_adeno_trans"/>
    <property type="match status" value="1"/>
</dbReference>
<dbReference type="SUPFAM" id="SSF89028">
    <property type="entry name" value="Cobalamin adenosyltransferase-like"/>
    <property type="match status" value="1"/>
</dbReference>
<evidence type="ECO:0000256" key="14">
    <source>
        <dbReference type="RuleBase" id="RU366026"/>
    </source>
</evidence>
<evidence type="ECO:0000256" key="11">
    <source>
        <dbReference type="ARBA" id="ARBA00033354"/>
    </source>
</evidence>
<comment type="catalytic activity">
    <reaction evidence="12 14">
        <text>2 cob(II)yrinate a,c diamide + reduced [electron-transfer flavoprotein] + 2 ATP = 2 adenosylcob(III)yrinate a,c-diamide + 2 triphosphate + oxidized [electron-transfer flavoprotein] + 3 H(+)</text>
        <dbReference type="Rhea" id="RHEA:11528"/>
        <dbReference type="Rhea" id="RHEA-COMP:10685"/>
        <dbReference type="Rhea" id="RHEA-COMP:10686"/>
        <dbReference type="ChEBI" id="CHEBI:15378"/>
        <dbReference type="ChEBI" id="CHEBI:18036"/>
        <dbReference type="ChEBI" id="CHEBI:30616"/>
        <dbReference type="ChEBI" id="CHEBI:57692"/>
        <dbReference type="ChEBI" id="CHEBI:58307"/>
        <dbReference type="ChEBI" id="CHEBI:58503"/>
        <dbReference type="ChEBI" id="CHEBI:58537"/>
        <dbReference type="EC" id="2.5.1.17"/>
    </reaction>
</comment>
<keyword evidence="5 14" id="KW-0169">Cobalamin biosynthesis</keyword>
<feature type="domain" description="Cobalamin adenosyltransferase-like" evidence="15">
    <location>
        <begin position="4"/>
        <end position="167"/>
    </location>
</feature>
<dbReference type="Proteomes" id="UP000824090">
    <property type="component" value="Unassembled WGS sequence"/>
</dbReference>
<dbReference type="EMBL" id="DVMP01000104">
    <property type="protein sequence ID" value="HIU25974.1"/>
    <property type="molecule type" value="Genomic_DNA"/>
</dbReference>
<evidence type="ECO:0000256" key="12">
    <source>
        <dbReference type="ARBA" id="ARBA00048555"/>
    </source>
</evidence>
<comment type="catalytic activity">
    <reaction evidence="13 14">
        <text>2 cob(II)alamin + reduced [electron-transfer flavoprotein] + 2 ATP = 2 adenosylcob(III)alamin + 2 triphosphate + oxidized [electron-transfer flavoprotein] + 3 H(+)</text>
        <dbReference type="Rhea" id="RHEA:28671"/>
        <dbReference type="Rhea" id="RHEA-COMP:10685"/>
        <dbReference type="Rhea" id="RHEA-COMP:10686"/>
        <dbReference type="ChEBI" id="CHEBI:15378"/>
        <dbReference type="ChEBI" id="CHEBI:16304"/>
        <dbReference type="ChEBI" id="CHEBI:18036"/>
        <dbReference type="ChEBI" id="CHEBI:18408"/>
        <dbReference type="ChEBI" id="CHEBI:30616"/>
        <dbReference type="ChEBI" id="CHEBI:57692"/>
        <dbReference type="ChEBI" id="CHEBI:58307"/>
        <dbReference type="EC" id="2.5.1.17"/>
    </reaction>
</comment>
<evidence type="ECO:0000256" key="5">
    <source>
        <dbReference type="ARBA" id="ARBA00022573"/>
    </source>
</evidence>
<evidence type="ECO:0000256" key="1">
    <source>
        <dbReference type="ARBA" id="ARBA00005121"/>
    </source>
</evidence>
<dbReference type="InterPro" id="IPR016030">
    <property type="entry name" value="CblAdoTrfase-like"/>
</dbReference>
<comment type="pathway">
    <text evidence="1 14">Cofactor biosynthesis; adenosylcobalamin biosynthesis; adenosylcobalamin from cob(II)yrinate a,c-diamide: step 2/7.</text>
</comment>
<comment type="caution">
    <text evidence="16">The sequence shown here is derived from an EMBL/GenBank/DDBJ whole genome shotgun (WGS) entry which is preliminary data.</text>
</comment>
<evidence type="ECO:0000256" key="7">
    <source>
        <dbReference type="ARBA" id="ARBA00022741"/>
    </source>
</evidence>
<sequence length="175" mass="19548">MVKVYTKTGDKGQTTLYGGKKVSKADMQVEAYGAVDEANAAVGLAVNYSENQAIADLLRLCQSKLIIMSSELASDSRGRQRLKEKINMEDVALLEKAIDVFSEAVEQSSEFTIQGLTKASAYMHVARTAVRRAERAVVRLKTRTPFNEEILMYLNRLSDLLFVISRYEDTVENKT</sequence>
<dbReference type="GO" id="GO:0009236">
    <property type="term" value="P:cobalamin biosynthetic process"/>
    <property type="evidence" value="ECO:0007669"/>
    <property type="project" value="UniProtKB-UniRule"/>
</dbReference>
<comment type="similarity">
    <text evidence="2 14">Belongs to the Cob(I)alamin adenosyltransferase family.</text>
</comment>
<dbReference type="NCBIfam" id="TIGR00636">
    <property type="entry name" value="PduO_Nterm"/>
    <property type="match status" value="1"/>
</dbReference>
<evidence type="ECO:0000256" key="9">
    <source>
        <dbReference type="ARBA" id="ARBA00031529"/>
    </source>
</evidence>
<keyword evidence="7 14" id="KW-0547">Nucleotide-binding</keyword>
<name>A0A9D1L5S8_9FIRM</name>
<dbReference type="InterPro" id="IPR036451">
    <property type="entry name" value="CblAdoTrfase-like_sf"/>
</dbReference>
<dbReference type="GO" id="GO:0008817">
    <property type="term" value="F:corrinoid adenosyltransferase activity"/>
    <property type="evidence" value="ECO:0007669"/>
    <property type="project" value="UniProtKB-UniRule"/>
</dbReference>
<reference evidence="16" key="2">
    <citation type="journal article" date="2021" name="PeerJ">
        <title>Extensive microbial diversity within the chicken gut microbiome revealed by metagenomics and culture.</title>
        <authorList>
            <person name="Gilroy R."/>
            <person name="Ravi A."/>
            <person name="Getino M."/>
            <person name="Pursley I."/>
            <person name="Horton D.L."/>
            <person name="Alikhan N.F."/>
            <person name="Baker D."/>
            <person name="Gharbi K."/>
            <person name="Hall N."/>
            <person name="Watson M."/>
            <person name="Adriaenssens E.M."/>
            <person name="Foster-Nyarko E."/>
            <person name="Jarju S."/>
            <person name="Secka A."/>
            <person name="Antonio M."/>
            <person name="Oren A."/>
            <person name="Chaudhuri R.R."/>
            <person name="La Ragione R."/>
            <person name="Hildebrand F."/>
            <person name="Pallen M.J."/>
        </authorList>
    </citation>
    <scope>NUCLEOTIDE SEQUENCE</scope>
    <source>
        <strain evidence="16">ChiHcec3-6078</strain>
    </source>
</reference>
<dbReference type="GO" id="GO:0005524">
    <property type="term" value="F:ATP binding"/>
    <property type="evidence" value="ECO:0007669"/>
    <property type="project" value="UniProtKB-UniRule"/>
</dbReference>
<gene>
    <name evidence="16" type="ORF">IAC50_05715</name>
</gene>
<evidence type="ECO:0000256" key="13">
    <source>
        <dbReference type="ARBA" id="ARBA00048692"/>
    </source>
</evidence>
<evidence type="ECO:0000256" key="3">
    <source>
        <dbReference type="ARBA" id="ARBA00012454"/>
    </source>
</evidence>
<keyword evidence="6 14" id="KW-0808">Transferase</keyword>
<dbReference type="InterPro" id="IPR029499">
    <property type="entry name" value="PduO-typ"/>
</dbReference>
<evidence type="ECO:0000259" key="15">
    <source>
        <dbReference type="Pfam" id="PF01923"/>
    </source>
</evidence>
<dbReference type="Gene3D" id="1.20.1200.10">
    <property type="entry name" value="Cobalamin adenosyltransferase-like"/>
    <property type="match status" value="1"/>
</dbReference>
<dbReference type="AlphaFoldDB" id="A0A9D1L5S8"/>
<evidence type="ECO:0000256" key="2">
    <source>
        <dbReference type="ARBA" id="ARBA00007487"/>
    </source>
</evidence>
<reference evidence="16" key="1">
    <citation type="submission" date="2020-10" db="EMBL/GenBank/DDBJ databases">
        <authorList>
            <person name="Gilroy R."/>
        </authorList>
    </citation>
    <scope>NUCLEOTIDE SEQUENCE</scope>
    <source>
        <strain evidence="16">ChiHcec3-6078</strain>
    </source>
</reference>
<accession>A0A9D1L5S8</accession>
<evidence type="ECO:0000256" key="6">
    <source>
        <dbReference type="ARBA" id="ARBA00022679"/>
    </source>
</evidence>
<evidence type="ECO:0000256" key="10">
    <source>
        <dbReference type="ARBA" id="ARBA00033334"/>
    </source>
</evidence>
<evidence type="ECO:0000256" key="4">
    <source>
        <dbReference type="ARBA" id="ARBA00020963"/>
    </source>
</evidence>
<dbReference type="PANTHER" id="PTHR12213:SF0">
    <property type="entry name" value="CORRINOID ADENOSYLTRANSFERASE MMAB"/>
    <property type="match status" value="1"/>
</dbReference>
<organism evidence="16 17">
    <name type="scientific">Candidatus Allocopromorpha excrementigallinarum</name>
    <dbReference type="NCBI Taxonomy" id="2840742"/>
    <lineage>
        <taxon>Bacteria</taxon>
        <taxon>Bacillati</taxon>
        <taxon>Bacillota</taxon>
        <taxon>Clostridia</taxon>
        <taxon>Eubacteriales</taxon>
        <taxon>Eubacteriaceae</taxon>
        <taxon>Eubacteriaceae incertae sedis</taxon>
        <taxon>Candidatus Allocopromorpha</taxon>
    </lineage>
</organism>
<evidence type="ECO:0000313" key="16">
    <source>
        <dbReference type="EMBL" id="HIU25974.1"/>
    </source>
</evidence>
<proteinExistence type="inferred from homology"/>
<protein>
    <recommendedName>
        <fullName evidence="4 14">Corrinoid adenosyltransferase</fullName>
        <ecNumber evidence="3 14">2.5.1.17</ecNumber>
    </recommendedName>
    <alternativeName>
        <fullName evidence="9 14">Cob(II)alamin adenosyltransferase</fullName>
    </alternativeName>
    <alternativeName>
        <fullName evidence="11 14">Cob(II)yrinic acid a,c-diamide adenosyltransferase</fullName>
    </alternativeName>
    <alternativeName>
        <fullName evidence="10 14">Cobinamide/cobalamin adenosyltransferase</fullName>
    </alternativeName>
</protein>
<dbReference type="EC" id="2.5.1.17" evidence="3 14"/>
<evidence type="ECO:0000313" key="17">
    <source>
        <dbReference type="Proteomes" id="UP000824090"/>
    </source>
</evidence>